<accession>A0A6A0BEQ9</accession>
<comment type="caution">
    <text evidence="1">The sequence shown here is derived from an EMBL/GenBank/DDBJ whole genome shotgun (WGS) entry which is preliminary data.</text>
</comment>
<dbReference type="Proteomes" id="UP000480303">
    <property type="component" value="Unassembled WGS sequence"/>
</dbReference>
<sequence length="59" mass="7034">MLKAVNIISMSPEGSPRVAGTNYRKKVHFKYIYFYVNYDEVVEIERVFSEKEDWINELS</sequence>
<reference evidence="1 2" key="1">
    <citation type="submission" date="2020-02" db="EMBL/GenBank/DDBJ databases">
        <title>Draft genome sequence of Lactococcus sp. Hs30E4-3.</title>
        <authorList>
            <person name="Noda S."/>
            <person name="Yuki M."/>
            <person name="Ohkuma M."/>
        </authorList>
    </citation>
    <scope>NUCLEOTIDE SEQUENCE [LARGE SCALE GENOMIC DNA]</scope>
    <source>
        <strain evidence="1 2">Hs30E4-3</strain>
    </source>
</reference>
<name>A0A6A0BEQ9_9LACT</name>
<dbReference type="RefSeq" id="WP_172209165.1">
    <property type="nucleotide sequence ID" value="NZ_BLLI01000040.1"/>
</dbReference>
<dbReference type="AlphaFoldDB" id="A0A6A0BEQ9"/>
<dbReference type="EMBL" id="BLLI01000040">
    <property type="protein sequence ID" value="GFH42821.1"/>
    <property type="molecule type" value="Genomic_DNA"/>
</dbReference>
<proteinExistence type="predicted"/>
<organism evidence="1 2">
    <name type="scientific">Pseudolactococcus hodotermopsidis</name>
    <dbReference type="NCBI Taxonomy" id="2709157"/>
    <lineage>
        <taxon>Bacteria</taxon>
        <taxon>Bacillati</taxon>
        <taxon>Bacillota</taxon>
        <taxon>Bacilli</taxon>
        <taxon>Lactobacillales</taxon>
        <taxon>Streptococcaceae</taxon>
        <taxon>Pseudolactococcus</taxon>
    </lineage>
</organism>
<evidence type="ECO:0000313" key="1">
    <source>
        <dbReference type="EMBL" id="GFH42821.1"/>
    </source>
</evidence>
<gene>
    <name evidence="1" type="ORF">Hs30E_13720</name>
</gene>
<evidence type="ECO:0000313" key="2">
    <source>
        <dbReference type="Proteomes" id="UP000480303"/>
    </source>
</evidence>
<keyword evidence="2" id="KW-1185">Reference proteome</keyword>
<protein>
    <submittedName>
        <fullName evidence="1">Uncharacterized protein</fullName>
    </submittedName>
</protein>